<dbReference type="InterPro" id="IPR006059">
    <property type="entry name" value="SBP"/>
</dbReference>
<dbReference type="Gene3D" id="3.40.190.10">
    <property type="entry name" value="Periplasmic binding protein-like II"/>
    <property type="match status" value="1"/>
</dbReference>
<protein>
    <submittedName>
        <fullName evidence="7">Multiple sugar transport system substrate-binding protein</fullName>
    </submittedName>
</protein>
<keyword evidence="1" id="KW-1003">Cell membrane</keyword>
<dbReference type="PANTHER" id="PTHR43649:SF33">
    <property type="entry name" value="POLYGALACTURONAN_RHAMNOGALACTURONAN-BINDING PROTEIN YTCQ"/>
    <property type="match status" value="1"/>
</dbReference>
<name>A0A4R1QUW8_9FIRM</name>
<keyword evidence="2 6" id="KW-0732">Signal</keyword>
<keyword evidence="7" id="KW-0813">Transport</keyword>
<evidence type="ECO:0000313" key="8">
    <source>
        <dbReference type="Proteomes" id="UP000295184"/>
    </source>
</evidence>
<sequence length="448" mass="48322">MKKALALVMAGAMALSMVACGGGSTSTATSGSTAASTGTSTASSGAATEITLWTYPIGSWQKEETVNGFIAEFNKQYPDIKVNVEYLDYTNGDDKVTTAIEAKNTPDIIFEGPERLVSNWGAKGLMVDLSDLWTEEATADISKTSEAVVNACKGADGKYYEYPLCMTAHNMAINYELFKETGALQYIDEETRTWTTDNFVKALETLRDSGKVMTPAIVYCGGQGGDQGTRALVNNLYSGTYTNADHTAYTANSAENVKALELLQKLNNEKALTFDPALQASDELQMFANGTAAMTFCWNASNEATYAEQVTFTPYAMNFPTDDGKVELCGGIWGFGIFDNGDDAKIEAAKTFIKFICDDATQGPASVQATGFFPVRSSFGNVYAGTEDETRMATFQTFLPNMGDYYNVTGGWTEQRTAWWNMLQEVGNGSDVQAAADKFVETSNAAIG</sequence>
<dbReference type="GeneID" id="97380732"/>
<organism evidence="7 8">
    <name type="scientific">Allofournierella massiliensis</name>
    <dbReference type="NCBI Taxonomy" id="1650663"/>
    <lineage>
        <taxon>Bacteria</taxon>
        <taxon>Bacillati</taxon>
        <taxon>Bacillota</taxon>
        <taxon>Clostridia</taxon>
        <taxon>Eubacteriales</taxon>
        <taxon>Oscillospiraceae</taxon>
        <taxon>Allofournierella</taxon>
    </lineage>
</organism>
<gene>
    <name evidence="7" type="ORF">EDD77_10933</name>
</gene>
<dbReference type="SUPFAM" id="SSF53850">
    <property type="entry name" value="Periplasmic binding protein-like II"/>
    <property type="match status" value="1"/>
</dbReference>
<feature type="signal peptide" evidence="6">
    <location>
        <begin position="1"/>
        <end position="21"/>
    </location>
</feature>
<dbReference type="Pfam" id="PF01547">
    <property type="entry name" value="SBP_bac_1"/>
    <property type="match status" value="1"/>
</dbReference>
<dbReference type="RefSeq" id="WP_058963583.1">
    <property type="nucleotide sequence ID" value="NZ_CABKVM010000015.1"/>
</dbReference>
<reference evidence="7 8" key="1">
    <citation type="submission" date="2019-03" db="EMBL/GenBank/DDBJ databases">
        <title>Genomic Encyclopedia of Type Strains, Phase IV (KMG-IV): sequencing the most valuable type-strain genomes for metagenomic binning, comparative biology and taxonomic classification.</title>
        <authorList>
            <person name="Goeker M."/>
        </authorList>
    </citation>
    <scope>NUCLEOTIDE SEQUENCE [LARGE SCALE GENOMIC DNA]</scope>
    <source>
        <strain evidence="7 8">DSM 100451</strain>
    </source>
</reference>
<dbReference type="PANTHER" id="PTHR43649">
    <property type="entry name" value="ARABINOSE-BINDING PROTEIN-RELATED"/>
    <property type="match status" value="1"/>
</dbReference>
<dbReference type="PROSITE" id="PS51257">
    <property type="entry name" value="PROKAR_LIPOPROTEIN"/>
    <property type="match status" value="1"/>
</dbReference>
<feature type="chain" id="PRO_5039568947" evidence="6">
    <location>
        <begin position="22"/>
        <end position="448"/>
    </location>
</feature>
<evidence type="ECO:0000256" key="4">
    <source>
        <dbReference type="ARBA" id="ARBA00023139"/>
    </source>
</evidence>
<dbReference type="AlphaFoldDB" id="A0A4R1QUW8"/>
<comment type="caution">
    <text evidence="7">The sequence shown here is derived from an EMBL/GenBank/DDBJ whole genome shotgun (WGS) entry which is preliminary data.</text>
</comment>
<keyword evidence="3" id="KW-0472">Membrane</keyword>
<dbReference type="Proteomes" id="UP000295184">
    <property type="component" value="Unassembled WGS sequence"/>
</dbReference>
<proteinExistence type="predicted"/>
<evidence type="ECO:0000256" key="2">
    <source>
        <dbReference type="ARBA" id="ARBA00022729"/>
    </source>
</evidence>
<keyword evidence="4" id="KW-0564">Palmitate</keyword>
<evidence type="ECO:0000256" key="1">
    <source>
        <dbReference type="ARBA" id="ARBA00022475"/>
    </source>
</evidence>
<keyword evidence="5" id="KW-0449">Lipoprotein</keyword>
<dbReference type="OrthoDB" id="94797at2"/>
<evidence type="ECO:0000313" key="7">
    <source>
        <dbReference type="EMBL" id="TCL57759.1"/>
    </source>
</evidence>
<evidence type="ECO:0000256" key="3">
    <source>
        <dbReference type="ARBA" id="ARBA00023136"/>
    </source>
</evidence>
<dbReference type="EMBL" id="SLUM01000009">
    <property type="protein sequence ID" value="TCL57759.1"/>
    <property type="molecule type" value="Genomic_DNA"/>
</dbReference>
<keyword evidence="7" id="KW-0762">Sugar transport</keyword>
<dbReference type="STRING" id="1650663.GCA_001486665_01104"/>
<accession>A0A4R1QUW8</accession>
<dbReference type="InterPro" id="IPR050490">
    <property type="entry name" value="Bact_solute-bd_prot1"/>
</dbReference>
<evidence type="ECO:0000256" key="5">
    <source>
        <dbReference type="ARBA" id="ARBA00023288"/>
    </source>
</evidence>
<evidence type="ECO:0000256" key="6">
    <source>
        <dbReference type="SAM" id="SignalP"/>
    </source>
</evidence>